<dbReference type="AlphaFoldDB" id="A0A6S6S3U8"/>
<protein>
    <submittedName>
        <fullName evidence="1">Uncharacterized protein</fullName>
    </submittedName>
</protein>
<reference evidence="1" key="1">
    <citation type="submission" date="2020-01" db="EMBL/GenBank/DDBJ databases">
        <authorList>
            <person name="Meier V. D."/>
            <person name="Meier V D."/>
        </authorList>
    </citation>
    <scope>NUCLEOTIDE SEQUENCE</scope>
    <source>
        <strain evidence="1">HLG_WM_MAG_04</strain>
    </source>
</reference>
<proteinExistence type="predicted"/>
<sequence length="446" mass="51684">MQNIFLILGMILIFIGCGSSQDSRQSMRENFPQNIVLSLPLKLEENREMLTNQSTKSYTYEMMQFTLLKIRDKSSELQFNSILIQKVFPEIEAFCSDFVKGESCTIPAGTFFIQLTKPELRALKKRYGALDIVFEVNSSLSFGEMILVKEMEDTSYDYRLKVDILNIYQSIMGEAYETFYNQKMLKKQQNFAWSHENNNSYVSLEEESSLLKEVFTMELLMTKENKEIAHVYRKNQYLESSSMNTLTWIKNNDHNNSYNFTYNDNYTASQGKISDGLGFHLESSFYDNAQTVVFFDNNGFELGQDGCGGYDGCLLDDKSTWSTVYEEELNASVLDELAQFELFARNIIDQNSSLEEGEYFLVPKDVLLEENLNETILQQHIGKFLVNNQEAQGILYNQEFTDGLDGVSIYRGLSMFDNSYQAIEEVAYPNFIVQNEIKEEVFQWYE</sequence>
<organism evidence="1">
    <name type="scientific">uncultured Sulfurovum sp</name>
    <dbReference type="NCBI Taxonomy" id="269237"/>
    <lineage>
        <taxon>Bacteria</taxon>
        <taxon>Pseudomonadati</taxon>
        <taxon>Campylobacterota</taxon>
        <taxon>Epsilonproteobacteria</taxon>
        <taxon>Campylobacterales</taxon>
        <taxon>Sulfurovaceae</taxon>
        <taxon>Sulfurovum</taxon>
        <taxon>environmental samples</taxon>
    </lineage>
</organism>
<evidence type="ECO:0000313" key="1">
    <source>
        <dbReference type="EMBL" id="CAA6802323.1"/>
    </source>
</evidence>
<dbReference type="EMBL" id="CACVAX010000006">
    <property type="protein sequence ID" value="CAA6802323.1"/>
    <property type="molecule type" value="Genomic_DNA"/>
</dbReference>
<gene>
    <name evidence="1" type="ORF">HELGO_WM2106</name>
</gene>
<accession>A0A6S6S3U8</accession>
<name>A0A6S6S3U8_9BACT</name>